<keyword evidence="1" id="KW-0472">Membrane</keyword>
<evidence type="ECO:0000313" key="2">
    <source>
        <dbReference type="EMBL" id="RYC74701.1"/>
    </source>
</evidence>
<feature type="transmembrane region" description="Helical" evidence="1">
    <location>
        <begin position="20"/>
        <end position="39"/>
    </location>
</feature>
<comment type="caution">
    <text evidence="2">The sequence shown here is derived from an EMBL/GenBank/DDBJ whole genome shotgun (WGS) entry which is preliminary data.</text>
</comment>
<proteinExistence type="predicted"/>
<dbReference type="RefSeq" id="WP_129734976.1">
    <property type="nucleotide sequence ID" value="NZ_PRLM01000004.1"/>
</dbReference>
<keyword evidence="3" id="KW-1185">Reference proteome</keyword>
<feature type="transmembrane region" description="Helical" evidence="1">
    <location>
        <begin position="98"/>
        <end position="118"/>
    </location>
</feature>
<evidence type="ECO:0000256" key="1">
    <source>
        <dbReference type="SAM" id="Phobius"/>
    </source>
</evidence>
<name>A0ABY0FLP2_9BACT</name>
<reference evidence="2 3" key="1">
    <citation type="journal article" date="2018" name="bioRxiv">
        <title>Evidence of independent acquisition and adaption of ultra-small bacteria to human hosts across the highly diverse yet reduced genomes of the phylum Saccharibacteria.</title>
        <authorList>
            <person name="McLean J.S."/>
            <person name="Bor B."/>
            <person name="To T.T."/>
            <person name="Liu Q."/>
            <person name="Kearns K.A."/>
            <person name="Solden L.M."/>
            <person name="Wrighton K.C."/>
            <person name="He X."/>
            <person name="Shi W."/>
        </authorList>
    </citation>
    <scope>NUCLEOTIDE SEQUENCE [LARGE SCALE GENOMIC DNA]</scope>
    <source>
        <strain evidence="2 3">TM7_G3_2_Rum_HOT_351B</strain>
    </source>
</reference>
<dbReference type="Proteomes" id="UP001191019">
    <property type="component" value="Unassembled WGS sequence"/>
</dbReference>
<accession>A0ABY0FLP2</accession>
<evidence type="ECO:0000313" key="3">
    <source>
        <dbReference type="Proteomes" id="UP001191019"/>
    </source>
</evidence>
<organism evidence="2 3">
    <name type="scientific">Candidatus Nanosyncoccus alces</name>
    <dbReference type="NCBI Taxonomy" id="2171997"/>
    <lineage>
        <taxon>Bacteria</taxon>
        <taxon>Candidatus Saccharimonadota</taxon>
        <taxon>Candidatus Nanosyncoccalia</taxon>
        <taxon>Candidatus Nanosyncoccales</taxon>
        <taxon>Candidatus Nanosyncoccaceae</taxon>
        <taxon>Candidatus Nanosyncoccus</taxon>
    </lineage>
</organism>
<protein>
    <recommendedName>
        <fullName evidence="4">DUF1648 domain-containing protein</fullName>
    </recommendedName>
</protein>
<gene>
    <name evidence="2" type="ORF">G3RUM_00454</name>
</gene>
<dbReference type="EMBL" id="PRLM01000004">
    <property type="protein sequence ID" value="RYC74701.1"/>
    <property type="molecule type" value="Genomic_DNA"/>
</dbReference>
<feature type="transmembrane region" description="Helical" evidence="1">
    <location>
        <begin position="67"/>
        <end position="86"/>
    </location>
</feature>
<keyword evidence="1" id="KW-0812">Transmembrane</keyword>
<keyword evidence="1" id="KW-1133">Transmembrane helix</keyword>
<sequence length="121" mass="13407">MRLTFKEDIIKIYQTERGVLILMILNLLISIALLIFSLINLNPNSAVVKVGYGDIGGYRDGSWTDMLAFPLLAAIFGILHNLLALRIFHKRGSGMTKFFLIITAALIAGTFLVLIRLLGES</sequence>
<evidence type="ECO:0008006" key="4">
    <source>
        <dbReference type="Google" id="ProtNLM"/>
    </source>
</evidence>
<reference evidence="2 3" key="2">
    <citation type="journal article" date="2020" name="Cell Rep.">
        <title>Acquisition and Adaptation of Ultra-small Parasitic Reduced Genome Bacteria to Mammalian Hosts.</title>
        <authorList>
            <person name="McLean J.S."/>
            <person name="Bor B."/>
            <person name="Kerns K.A."/>
            <person name="Liu Q."/>
            <person name="To T.T."/>
            <person name="Solden L."/>
            <person name="Hendrickson E.L."/>
            <person name="Wrighton K."/>
            <person name="Shi W."/>
            <person name="He X."/>
        </authorList>
    </citation>
    <scope>NUCLEOTIDE SEQUENCE [LARGE SCALE GENOMIC DNA]</scope>
    <source>
        <strain evidence="2 3">TM7_G3_2_Rum_HOT_351B</strain>
    </source>
</reference>